<evidence type="ECO:0000256" key="5">
    <source>
        <dbReference type="PROSITE-ProRule" id="PRU01240"/>
    </source>
</evidence>
<keyword evidence="1 5" id="KW-0645">Protease</keyword>
<dbReference type="Proteomes" id="UP000273536">
    <property type="component" value="Unassembled WGS sequence"/>
</dbReference>
<accession>A0A3M3UJ27</accession>
<evidence type="ECO:0000313" key="10">
    <source>
        <dbReference type="EMBL" id="RMO33198.1"/>
    </source>
</evidence>
<gene>
    <name evidence="10" type="ORF">ALQ42_05379</name>
</gene>
<dbReference type="InterPro" id="IPR036852">
    <property type="entry name" value="Peptidase_S8/S53_dom_sf"/>
</dbReference>
<dbReference type="PROSITE" id="PS00137">
    <property type="entry name" value="SUBTILASE_HIS"/>
    <property type="match status" value="1"/>
</dbReference>
<feature type="signal peptide" evidence="8">
    <location>
        <begin position="1"/>
        <end position="34"/>
    </location>
</feature>
<comment type="caution">
    <text evidence="10">The sequence shown here is derived from an EMBL/GenBank/DDBJ whole genome shotgun (WGS) entry which is preliminary data.</text>
</comment>
<dbReference type="GO" id="GO:0016020">
    <property type="term" value="C:membrane"/>
    <property type="evidence" value="ECO:0007669"/>
    <property type="project" value="TreeGrafter"/>
</dbReference>
<feature type="region of interest" description="Disordered" evidence="7">
    <location>
        <begin position="153"/>
        <end position="185"/>
    </location>
</feature>
<evidence type="ECO:0000256" key="7">
    <source>
        <dbReference type="SAM" id="MobiDB-lite"/>
    </source>
</evidence>
<dbReference type="InterPro" id="IPR022398">
    <property type="entry name" value="Peptidase_S8_His-AS"/>
</dbReference>
<keyword evidence="3 5" id="KW-0378">Hydrolase</keyword>
<sequence length="893" mass="92626">MTLASRSMWWISMRKNLLASAVCFAVAVSPSVNAVHAATAAPSVAPVSLPPEVATMVRDLATAAEQSQTAVKQTLAKVKSVDEARTLQAALDHLTQAQRIDAASAALIQARIAEFGLPATANASAAGSIFGNKLVQVGLAVVGVAGIAAAAGGGGGGGGGSTTPVTPPPVTQPPPVTEPPPAPPIDDPIEPVVQEPVVGTVPSPVARPTPQEYAFTGGMEITGIQAAHSRGFTGKSALVAVLDTGFNSEHVELYGQFAGFFNAFTGSELAADAADVDGHGTHVAGIIAAKANNYMGVGYAPDTKLLGVRIGDANGQLSVSTEQTAAAFRWSREKGADFINNSWGTRGVYASTYTATQIESALGPMLSEFRTGAQNDVIYIWANGNEGSDKQPGLYAALPQLFPELKGNWVAVANIDSSTGRLHSSSQRCGDAREWCISAPGTEISAPAITGDDYYAVLTGTSMAAPAVTGALAVLKDAFPMLSNEAIVTRLFFTANKSGVYSDASLYGQGLMDVDQASLPLGPMSLVGSTGQIAPLSMTTMRLGGAFGDSNPLQGVQVMALDIQGAGFMTDLGGVVQTRTYRHDLAAATDRLAKQAPRQVSAGHGMTLTFSHSGVDGNVTDNMVMGFTGNGGLTSRFGLVSNVDVLAGGVNFAGSSQQKVSFAAPYWMSETDIRAYGLQQGFGLAGGNLAFTAVSTAERTGVSAAYSYNLADAYGPTLEMGLVNGKDSLFGTETGGALGFSDKAETRFVGVRGEFHHNDITLFHSAYMGQSDVSARGLISGIDTVVTSSWSFGGKYDRGIRQYGLLVAQPLKVESANTSLSFIDGYQNGAFTTSTVNVNLAPTGRQINTELYFATSSRAFDDIKVSLMRMDQPDHNASAKSDHVATFSVGTRF</sequence>
<evidence type="ECO:0000256" key="2">
    <source>
        <dbReference type="ARBA" id="ARBA00022729"/>
    </source>
</evidence>
<dbReference type="GO" id="GO:0004252">
    <property type="term" value="F:serine-type endopeptidase activity"/>
    <property type="evidence" value="ECO:0007669"/>
    <property type="project" value="UniProtKB-UniRule"/>
</dbReference>
<dbReference type="EMBL" id="RBPS01000281">
    <property type="protein sequence ID" value="RMO33198.1"/>
    <property type="molecule type" value="Genomic_DNA"/>
</dbReference>
<dbReference type="InterPro" id="IPR000209">
    <property type="entry name" value="Peptidase_S8/S53_dom"/>
</dbReference>
<keyword evidence="2 8" id="KW-0732">Signal</keyword>
<dbReference type="InterPro" id="IPR023827">
    <property type="entry name" value="Peptidase_S8_Asp-AS"/>
</dbReference>
<dbReference type="AlphaFoldDB" id="A0A3M3UJ27"/>
<feature type="chain" id="PRO_5018024476" evidence="8">
    <location>
        <begin position="35"/>
        <end position="893"/>
    </location>
</feature>
<evidence type="ECO:0000313" key="11">
    <source>
        <dbReference type="Proteomes" id="UP000273536"/>
    </source>
</evidence>
<evidence type="ECO:0000256" key="8">
    <source>
        <dbReference type="SAM" id="SignalP"/>
    </source>
</evidence>
<dbReference type="CDD" id="cd04848">
    <property type="entry name" value="Peptidases_S8_Autotransporter_serine_protease_like"/>
    <property type="match status" value="1"/>
</dbReference>
<reference evidence="10 11" key="1">
    <citation type="submission" date="2018-08" db="EMBL/GenBank/DDBJ databases">
        <title>Recombination of ecologically and evolutionarily significant loci maintains genetic cohesion in the Pseudomonas syringae species complex.</title>
        <authorList>
            <person name="Dillon M."/>
            <person name="Thakur S."/>
            <person name="Almeida R.N.D."/>
            <person name="Weir B.S."/>
            <person name="Guttman D.S."/>
        </authorList>
    </citation>
    <scope>NUCLEOTIDE SEQUENCE [LARGE SCALE GENOMIC DNA]</scope>
    <source>
        <strain evidence="10 11">ICMP 6372</strain>
    </source>
</reference>
<feature type="compositionally biased region" description="Pro residues" evidence="7">
    <location>
        <begin position="165"/>
        <end position="185"/>
    </location>
</feature>
<keyword evidence="4 5" id="KW-0720">Serine protease</keyword>
<dbReference type="PRINTS" id="PR00723">
    <property type="entry name" value="SUBTILISIN"/>
</dbReference>
<dbReference type="PROSITE" id="PS00138">
    <property type="entry name" value="SUBTILASE_SER"/>
    <property type="match status" value="1"/>
</dbReference>
<dbReference type="InterPro" id="IPR034061">
    <property type="entry name" value="Peptidases_S8_Autotransporter"/>
</dbReference>
<comment type="similarity">
    <text evidence="5 6">Belongs to the peptidase S8 family.</text>
</comment>
<dbReference type="PANTHER" id="PTHR42884:SF14">
    <property type="entry name" value="NEUROENDOCRINE CONVERTASE 1"/>
    <property type="match status" value="1"/>
</dbReference>
<dbReference type="PANTHER" id="PTHR42884">
    <property type="entry name" value="PROPROTEIN CONVERTASE SUBTILISIN/KEXIN-RELATED"/>
    <property type="match status" value="1"/>
</dbReference>
<evidence type="ECO:0000259" key="9">
    <source>
        <dbReference type="Pfam" id="PF00082"/>
    </source>
</evidence>
<dbReference type="InterPro" id="IPR015500">
    <property type="entry name" value="Peptidase_S8_subtilisin-rel"/>
</dbReference>
<dbReference type="InterPro" id="IPR023828">
    <property type="entry name" value="Peptidase_S8_Ser-AS"/>
</dbReference>
<dbReference type="PROSITE" id="PS00136">
    <property type="entry name" value="SUBTILASE_ASP"/>
    <property type="match status" value="1"/>
</dbReference>
<evidence type="ECO:0000256" key="3">
    <source>
        <dbReference type="ARBA" id="ARBA00022801"/>
    </source>
</evidence>
<dbReference type="SUPFAM" id="SSF52743">
    <property type="entry name" value="Subtilisin-like"/>
    <property type="match status" value="1"/>
</dbReference>
<feature type="active site" description="Charge relay system" evidence="5">
    <location>
        <position position="243"/>
    </location>
</feature>
<evidence type="ECO:0000256" key="6">
    <source>
        <dbReference type="RuleBase" id="RU003355"/>
    </source>
</evidence>
<dbReference type="GO" id="GO:0016485">
    <property type="term" value="P:protein processing"/>
    <property type="evidence" value="ECO:0007669"/>
    <property type="project" value="TreeGrafter"/>
</dbReference>
<feature type="active site" description="Charge relay system" evidence="5">
    <location>
        <position position="462"/>
    </location>
</feature>
<proteinExistence type="inferred from homology"/>
<evidence type="ECO:0000256" key="1">
    <source>
        <dbReference type="ARBA" id="ARBA00022670"/>
    </source>
</evidence>
<feature type="domain" description="Peptidase S8/S53" evidence="9">
    <location>
        <begin position="234"/>
        <end position="510"/>
    </location>
</feature>
<protein>
    <submittedName>
        <fullName evidence="10">Peptidase S8 and S53 subtilisin kexin sedolisin</fullName>
    </submittedName>
</protein>
<name>A0A3M3UJ27_PSESG</name>
<dbReference type="Gene3D" id="3.40.50.200">
    <property type="entry name" value="Peptidase S8/S53 domain"/>
    <property type="match status" value="1"/>
</dbReference>
<feature type="active site" description="Charge relay system" evidence="5">
    <location>
        <position position="279"/>
    </location>
</feature>
<organism evidence="10 11">
    <name type="scientific">Pseudomonas savastanoi pv. glycinea</name>
    <name type="common">Pseudomonas syringae pv. glycinea</name>
    <dbReference type="NCBI Taxonomy" id="318"/>
    <lineage>
        <taxon>Bacteria</taxon>
        <taxon>Pseudomonadati</taxon>
        <taxon>Pseudomonadota</taxon>
        <taxon>Gammaproteobacteria</taxon>
        <taxon>Pseudomonadales</taxon>
        <taxon>Pseudomonadaceae</taxon>
        <taxon>Pseudomonas</taxon>
    </lineage>
</organism>
<evidence type="ECO:0000256" key="4">
    <source>
        <dbReference type="ARBA" id="ARBA00022825"/>
    </source>
</evidence>
<dbReference type="Pfam" id="PF00082">
    <property type="entry name" value="Peptidase_S8"/>
    <property type="match status" value="1"/>
</dbReference>
<dbReference type="PROSITE" id="PS51892">
    <property type="entry name" value="SUBTILASE"/>
    <property type="match status" value="1"/>
</dbReference>